<dbReference type="AlphaFoldDB" id="A0A5N5GAI1"/>
<comment type="caution">
    <text evidence="1">The sequence shown here is derived from an EMBL/GenBank/DDBJ whole genome shotgun (WGS) entry which is preliminary data.</text>
</comment>
<protein>
    <submittedName>
        <fullName evidence="1">Methionyl-tRNA formyltransferase</fullName>
    </submittedName>
</protein>
<name>A0A5N5GAI1_9ROSA</name>
<organism evidence="1 2">
    <name type="scientific">Pyrus ussuriensis x Pyrus communis</name>
    <dbReference type="NCBI Taxonomy" id="2448454"/>
    <lineage>
        <taxon>Eukaryota</taxon>
        <taxon>Viridiplantae</taxon>
        <taxon>Streptophyta</taxon>
        <taxon>Embryophyta</taxon>
        <taxon>Tracheophyta</taxon>
        <taxon>Spermatophyta</taxon>
        <taxon>Magnoliopsida</taxon>
        <taxon>eudicotyledons</taxon>
        <taxon>Gunneridae</taxon>
        <taxon>Pentapetalae</taxon>
        <taxon>rosids</taxon>
        <taxon>fabids</taxon>
        <taxon>Rosales</taxon>
        <taxon>Rosaceae</taxon>
        <taxon>Amygdaloideae</taxon>
        <taxon>Maleae</taxon>
        <taxon>Pyrus</taxon>
    </lineage>
</organism>
<dbReference type="GO" id="GO:0016740">
    <property type="term" value="F:transferase activity"/>
    <property type="evidence" value="ECO:0007669"/>
    <property type="project" value="UniProtKB-KW"/>
</dbReference>
<keyword evidence="1" id="KW-0808">Transferase</keyword>
<gene>
    <name evidence="1" type="ORF">D8674_034732</name>
</gene>
<dbReference type="Proteomes" id="UP000327157">
    <property type="component" value="Chromosome 9"/>
</dbReference>
<evidence type="ECO:0000313" key="1">
    <source>
        <dbReference type="EMBL" id="KAB2612416.1"/>
    </source>
</evidence>
<proteinExistence type="predicted"/>
<dbReference type="EMBL" id="SMOL01000458">
    <property type="protein sequence ID" value="KAB2612416.1"/>
    <property type="molecule type" value="Genomic_DNA"/>
</dbReference>
<reference evidence="1 2" key="1">
    <citation type="submission" date="2019-09" db="EMBL/GenBank/DDBJ databases">
        <authorList>
            <person name="Ou C."/>
        </authorList>
    </citation>
    <scope>NUCLEOTIDE SEQUENCE [LARGE SCALE GENOMIC DNA]</scope>
    <source>
        <strain evidence="1">S2</strain>
        <tissue evidence="1">Leaf</tissue>
    </source>
</reference>
<evidence type="ECO:0000313" key="2">
    <source>
        <dbReference type="Proteomes" id="UP000327157"/>
    </source>
</evidence>
<reference evidence="1 2" key="3">
    <citation type="submission" date="2019-11" db="EMBL/GenBank/DDBJ databases">
        <title>A de novo genome assembly of a pear dwarfing rootstock.</title>
        <authorList>
            <person name="Wang F."/>
            <person name="Wang J."/>
            <person name="Li S."/>
            <person name="Zhang Y."/>
            <person name="Fang M."/>
            <person name="Ma L."/>
            <person name="Zhao Y."/>
            <person name="Jiang S."/>
        </authorList>
    </citation>
    <scope>NUCLEOTIDE SEQUENCE [LARGE SCALE GENOMIC DNA]</scope>
    <source>
        <strain evidence="1">S2</strain>
        <tissue evidence="1">Leaf</tissue>
    </source>
</reference>
<keyword evidence="2" id="KW-1185">Reference proteome</keyword>
<accession>A0A5N5GAI1</accession>
<sequence length="69" mass="7788">MWEPKRARTALISSSEMELAWRPRREAMALVMEANVGDDGGREVEGNIIGVVGGCIALTHWTWFEWSLL</sequence>
<reference evidence="2" key="2">
    <citation type="submission" date="2019-10" db="EMBL/GenBank/DDBJ databases">
        <title>A de novo genome assembly of a pear dwarfing rootstock.</title>
        <authorList>
            <person name="Wang F."/>
            <person name="Wang J."/>
            <person name="Li S."/>
            <person name="Zhang Y."/>
            <person name="Fang M."/>
            <person name="Ma L."/>
            <person name="Zhao Y."/>
            <person name="Jiang S."/>
        </authorList>
    </citation>
    <scope>NUCLEOTIDE SEQUENCE [LARGE SCALE GENOMIC DNA]</scope>
</reference>